<evidence type="ECO:0000313" key="8">
    <source>
        <dbReference type="EMBL" id="MBD9355365.1"/>
    </source>
</evidence>
<dbReference type="CDD" id="cd08646">
    <property type="entry name" value="FMT_core_Met-tRNA-FMT_N"/>
    <property type="match status" value="1"/>
</dbReference>
<dbReference type="InterPro" id="IPR005793">
    <property type="entry name" value="Formyl_trans_C"/>
</dbReference>
<keyword evidence="9" id="KW-1185">Reference proteome</keyword>
<dbReference type="Gene3D" id="3.40.50.12230">
    <property type="match status" value="1"/>
</dbReference>
<feature type="domain" description="Formyl transferase N-terminal" evidence="6">
    <location>
        <begin position="1"/>
        <end position="180"/>
    </location>
</feature>
<evidence type="ECO:0000313" key="9">
    <source>
        <dbReference type="Proteomes" id="UP000652176"/>
    </source>
</evidence>
<dbReference type="InterPro" id="IPR005794">
    <property type="entry name" value="Fmt"/>
</dbReference>
<evidence type="ECO:0000256" key="4">
    <source>
        <dbReference type="ARBA" id="ARBA00022917"/>
    </source>
</evidence>
<dbReference type="InterPro" id="IPR002376">
    <property type="entry name" value="Formyl_transf_N"/>
</dbReference>
<dbReference type="PANTHER" id="PTHR11138">
    <property type="entry name" value="METHIONYL-TRNA FORMYLTRANSFERASE"/>
    <property type="match status" value="1"/>
</dbReference>
<evidence type="ECO:0000256" key="1">
    <source>
        <dbReference type="ARBA" id="ARBA00010699"/>
    </source>
</evidence>
<dbReference type="Pfam" id="PF00551">
    <property type="entry name" value="Formyl_trans_N"/>
    <property type="match status" value="1"/>
</dbReference>
<reference evidence="8 9" key="1">
    <citation type="submission" date="2020-09" db="EMBL/GenBank/DDBJ databases">
        <title>Methylomonas albis sp. nov. and Methylomonas fluvii sp. nov.: Two cold-adapted methanotrophs from the River Elbe and an amended description of Methylovulum psychrotolerans strain Eb1.</title>
        <authorList>
            <person name="Bussmann I.K."/>
            <person name="Klings K.-W."/>
            <person name="Warnstedt J."/>
            <person name="Hoppert M."/>
            <person name="Saborowski A."/>
            <person name="Horn F."/>
            <person name="Liebner S."/>
        </authorList>
    </citation>
    <scope>NUCLEOTIDE SEQUENCE [LARGE SCALE GENOMIC DNA]</scope>
    <source>
        <strain evidence="8 9">EbA</strain>
    </source>
</reference>
<dbReference type="InterPro" id="IPR044135">
    <property type="entry name" value="Met-tRNA-FMT_C"/>
</dbReference>
<feature type="domain" description="Formyl transferase C-terminal" evidence="7">
    <location>
        <begin position="203"/>
        <end position="299"/>
    </location>
</feature>
<dbReference type="InterPro" id="IPR036477">
    <property type="entry name" value="Formyl_transf_N_sf"/>
</dbReference>
<dbReference type="RefSeq" id="WP_192373743.1">
    <property type="nucleotide sequence ID" value="NZ_CAJHIV010000001.1"/>
</dbReference>
<name>A0ABR9CXB6_9GAMM</name>
<keyword evidence="4 5" id="KW-0648">Protein biosynthesis</keyword>
<comment type="caution">
    <text evidence="8">The sequence shown here is derived from an EMBL/GenBank/DDBJ whole genome shotgun (WGS) entry which is preliminary data.</text>
</comment>
<evidence type="ECO:0000259" key="7">
    <source>
        <dbReference type="Pfam" id="PF02911"/>
    </source>
</evidence>
<dbReference type="CDD" id="cd08704">
    <property type="entry name" value="Met_tRNA_FMT_C"/>
    <property type="match status" value="1"/>
</dbReference>
<sequence length="308" mass="33136">MKIVFAGTPDFAVPTLQTLLDSPHQVCAVYTQPDRPAGRGRKLAASPIKALALSADIAVYQPENFKSAEAIQQLAALDADLLVVVAYGLILPQTVLDIPKQGCINVHGSLLPRWRGAAPIHRAVMAGDTKTGITIMQVVKKLDAGDMLYKAECPIAADATSSSLHDQLAQMGAEGLLKVVEQIASGSLYAEPQDEALVTYAHKLEKQESNLDWQNSAVELDRQVRGLNAWPVAQTQYQGQVLRVWRSQVLDKTAEQAPGTVNCAEHALDVATGDGVLRLLEVQLPGGKRIAGKDFMNAHPSDRIILGL</sequence>
<dbReference type="Proteomes" id="UP000652176">
    <property type="component" value="Unassembled WGS sequence"/>
</dbReference>
<dbReference type="InterPro" id="IPR001555">
    <property type="entry name" value="GART_AS"/>
</dbReference>
<feature type="binding site" evidence="5">
    <location>
        <begin position="109"/>
        <end position="112"/>
    </location>
    <ligand>
        <name>(6S)-5,6,7,8-tetrahydrofolate</name>
        <dbReference type="ChEBI" id="CHEBI:57453"/>
    </ligand>
</feature>
<keyword evidence="3 5" id="KW-0808">Transferase</keyword>
<evidence type="ECO:0000256" key="5">
    <source>
        <dbReference type="HAMAP-Rule" id="MF_00182"/>
    </source>
</evidence>
<comment type="catalytic activity">
    <reaction evidence="5">
        <text>L-methionyl-tRNA(fMet) + (6R)-10-formyltetrahydrofolate = N-formyl-L-methionyl-tRNA(fMet) + (6S)-5,6,7,8-tetrahydrofolate + H(+)</text>
        <dbReference type="Rhea" id="RHEA:24380"/>
        <dbReference type="Rhea" id="RHEA-COMP:9952"/>
        <dbReference type="Rhea" id="RHEA-COMP:9953"/>
        <dbReference type="ChEBI" id="CHEBI:15378"/>
        <dbReference type="ChEBI" id="CHEBI:57453"/>
        <dbReference type="ChEBI" id="CHEBI:78530"/>
        <dbReference type="ChEBI" id="CHEBI:78844"/>
        <dbReference type="ChEBI" id="CHEBI:195366"/>
        <dbReference type="EC" id="2.1.2.9"/>
    </reaction>
</comment>
<comment type="function">
    <text evidence="5">Attaches a formyl group to the free amino group of methionyl-tRNA(fMet). The formyl group appears to play a dual role in the initiator identity of N-formylmethionyl-tRNA by promoting its recognition by IF2 and preventing the misappropriation of this tRNA by the elongation apparatus.</text>
</comment>
<dbReference type="InterPro" id="IPR041711">
    <property type="entry name" value="Met-tRNA-FMT_N"/>
</dbReference>
<dbReference type="NCBIfam" id="TIGR00460">
    <property type="entry name" value="fmt"/>
    <property type="match status" value="1"/>
</dbReference>
<dbReference type="EC" id="2.1.2.9" evidence="2 5"/>
<evidence type="ECO:0000259" key="6">
    <source>
        <dbReference type="Pfam" id="PF00551"/>
    </source>
</evidence>
<dbReference type="GO" id="GO:0004479">
    <property type="term" value="F:methionyl-tRNA formyltransferase activity"/>
    <property type="evidence" value="ECO:0007669"/>
    <property type="project" value="UniProtKB-EC"/>
</dbReference>
<dbReference type="PROSITE" id="PS00373">
    <property type="entry name" value="GART"/>
    <property type="match status" value="1"/>
</dbReference>
<dbReference type="InterPro" id="IPR011034">
    <property type="entry name" value="Formyl_transferase-like_C_sf"/>
</dbReference>
<comment type="similarity">
    <text evidence="1 5">Belongs to the Fmt family.</text>
</comment>
<dbReference type="SUPFAM" id="SSF50486">
    <property type="entry name" value="FMT C-terminal domain-like"/>
    <property type="match status" value="1"/>
</dbReference>
<dbReference type="SUPFAM" id="SSF53328">
    <property type="entry name" value="Formyltransferase"/>
    <property type="match status" value="1"/>
</dbReference>
<dbReference type="HAMAP" id="MF_00182">
    <property type="entry name" value="Formyl_trans"/>
    <property type="match status" value="1"/>
</dbReference>
<dbReference type="Pfam" id="PF02911">
    <property type="entry name" value="Formyl_trans_C"/>
    <property type="match status" value="1"/>
</dbReference>
<protein>
    <recommendedName>
        <fullName evidence="2 5">Methionyl-tRNA formyltransferase</fullName>
        <ecNumber evidence="2 5">2.1.2.9</ecNumber>
    </recommendedName>
</protein>
<accession>A0ABR9CXB6</accession>
<dbReference type="PANTHER" id="PTHR11138:SF5">
    <property type="entry name" value="METHIONYL-TRNA FORMYLTRANSFERASE, MITOCHONDRIAL"/>
    <property type="match status" value="1"/>
</dbReference>
<gene>
    <name evidence="5" type="primary">fmt</name>
    <name evidence="8" type="ORF">IE877_05635</name>
</gene>
<organism evidence="8 9">
    <name type="scientific">Methylomonas albis</name>
    <dbReference type="NCBI Taxonomy" id="1854563"/>
    <lineage>
        <taxon>Bacteria</taxon>
        <taxon>Pseudomonadati</taxon>
        <taxon>Pseudomonadota</taxon>
        <taxon>Gammaproteobacteria</taxon>
        <taxon>Methylococcales</taxon>
        <taxon>Methylococcaceae</taxon>
        <taxon>Methylomonas</taxon>
    </lineage>
</organism>
<proteinExistence type="inferred from homology"/>
<evidence type="ECO:0000256" key="2">
    <source>
        <dbReference type="ARBA" id="ARBA00012261"/>
    </source>
</evidence>
<dbReference type="EMBL" id="JACXSS010000001">
    <property type="protein sequence ID" value="MBD9355365.1"/>
    <property type="molecule type" value="Genomic_DNA"/>
</dbReference>
<evidence type="ECO:0000256" key="3">
    <source>
        <dbReference type="ARBA" id="ARBA00022679"/>
    </source>
</evidence>